<keyword evidence="1" id="KW-0723">Serine/threonine-protein kinase</keyword>
<reference evidence="3 4" key="1">
    <citation type="submission" date="2024-10" db="EMBL/GenBank/DDBJ databases">
        <title>The Natural Products Discovery Center: Release of the First 8490 Sequenced Strains for Exploring Actinobacteria Biosynthetic Diversity.</title>
        <authorList>
            <person name="Kalkreuter E."/>
            <person name="Kautsar S.A."/>
            <person name="Yang D."/>
            <person name="Bader C.D."/>
            <person name="Teijaro C.N."/>
            <person name="Fluegel L."/>
            <person name="Davis C.M."/>
            <person name="Simpson J.R."/>
            <person name="Lauterbach L."/>
            <person name="Steele A.D."/>
            <person name="Gui C."/>
            <person name="Meng S."/>
            <person name="Li G."/>
            <person name="Viehrig K."/>
            <person name="Ye F."/>
            <person name="Su P."/>
            <person name="Kiefer A.F."/>
            <person name="Nichols A."/>
            <person name="Cepeda A.J."/>
            <person name="Yan W."/>
            <person name="Fan B."/>
            <person name="Jiang Y."/>
            <person name="Adhikari A."/>
            <person name="Zheng C.-J."/>
            <person name="Schuster L."/>
            <person name="Cowan T.M."/>
            <person name="Smanski M.J."/>
            <person name="Chevrette M.G."/>
            <person name="De Carvalho L.P.S."/>
            <person name="Shen B."/>
        </authorList>
    </citation>
    <scope>NUCLEOTIDE SEQUENCE [LARGE SCALE GENOMIC DNA]</scope>
    <source>
        <strain evidence="3 4">NPDC001390</strain>
    </source>
</reference>
<dbReference type="InterPro" id="IPR036890">
    <property type="entry name" value="HATPase_C_sf"/>
</dbReference>
<dbReference type="InterPro" id="IPR003594">
    <property type="entry name" value="HATPase_dom"/>
</dbReference>
<dbReference type="Gene3D" id="3.30.565.10">
    <property type="entry name" value="Histidine kinase-like ATPase, C-terminal domain"/>
    <property type="match status" value="1"/>
</dbReference>
<name>A0ABW6UVB7_9ACTN</name>
<evidence type="ECO:0000313" key="4">
    <source>
        <dbReference type="Proteomes" id="UP001602058"/>
    </source>
</evidence>
<keyword evidence="4" id="KW-1185">Reference proteome</keyword>
<dbReference type="Pfam" id="PF13581">
    <property type="entry name" value="HATPase_c_2"/>
    <property type="match status" value="1"/>
</dbReference>
<dbReference type="SUPFAM" id="SSF55874">
    <property type="entry name" value="ATPase domain of HSP90 chaperone/DNA topoisomerase II/histidine kinase"/>
    <property type="match status" value="1"/>
</dbReference>
<dbReference type="Proteomes" id="UP001602058">
    <property type="component" value="Unassembled WGS sequence"/>
</dbReference>
<sequence>MTPRREGTFQPLSRYAEHDGRRRQLLFLGEPLASTPNLAVRSGLGSTPFAARRIPVDSQHCCYIARQFTRQTVRRWNLHSICDDAVQIASELVANAARHGRPDTAAADSLQAGVWLAFALRPRTLLCVVRDPSQLRPRLTAPQLLAERHRGLPIVKALSNTWGWTTDVQEPGKSVWARVTLPAA</sequence>
<accession>A0ABW6UVB7</accession>
<dbReference type="GO" id="GO:0005524">
    <property type="term" value="F:ATP binding"/>
    <property type="evidence" value="ECO:0007669"/>
    <property type="project" value="UniProtKB-KW"/>
</dbReference>
<keyword evidence="3" id="KW-0067">ATP-binding</keyword>
<dbReference type="CDD" id="cd16936">
    <property type="entry name" value="HATPase_RsbW-like"/>
    <property type="match status" value="1"/>
</dbReference>
<evidence type="ECO:0000259" key="2">
    <source>
        <dbReference type="Pfam" id="PF13581"/>
    </source>
</evidence>
<evidence type="ECO:0000256" key="1">
    <source>
        <dbReference type="ARBA" id="ARBA00022527"/>
    </source>
</evidence>
<dbReference type="InterPro" id="IPR050267">
    <property type="entry name" value="Anti-sigma-factor_SerPK"/>
</dbReference>
<keyword evidence="3" id="KW-0547">Nucleotide-binding</keyword>
<dbReference type="EMBL" id="JBIAWJ010000037">
    <property type="protein sequence ID" value="MFF4527415.1"/>
    <property type="molecule type" value="Genomic_DNA"/>
</dbReference>
<dbReference type="PANTHER" id="PTHR35526">
    <property type="entry name" value="ANTI-SIGMA-F FACTOR RSBW-RELATED"/>
    <property type="match status" value="1"/>
</dbReference>
<keyword evidence="1" id="KW-0418">Kinase</keyword>
<feature type="domain" description="Histidine kinase/HSP90-like ATPase" evidence="2">
    <location>
        <begin position="65"/>
        <end position="177"/>
    </location>
</feature>
<gene>
    <name evidence="3" type="ORF">ACFY1D_39285</name>
</gene>
<protein>
    <submittedName>
        <fullName evidence="3">ATP-binding protein</fullName>
    </submittedName>
</protein>
<proteinExistence type="predicted"/>
<organism evidence="3 4">
    <name type="scientific">Streptomyces bluensis</name>
    <dbReference type="NCBI Taxonomy" id="33897"/>
    <lineage>
        <taxon>Bacteria</taxon>
        <taxon>Bacillati</taxon>
        <taxon>Actinomycetota</taxon>
        <taxon>Actinomycetes</taxon>
        <taxon>Kitasatosporales</taxon>
        <taxon>Streptomycetaceae</taxon>
        <taxon>Streptomyces</taxon>
    </lineage>
</organism>
<evidence type="ECO:0000313" key="3">
    <source>
        <dbReference type="EMBL" id="MFF4527415.1"/>
    </source>
</evidence>
<comment type="caution">
    <text evidence="3">The sequence shown here is derived from an EMBL/GenBank/DDBJ whole genome shotgun (WGS) entry which is preliminary data.</text>
</comment>
<dbReference type="PANTHER" id="PTHR35526:SF3">
    <property type="entry name" value="ANTI-SIGMA-F FACTOR RSBW"/>
    <property type="match status" value="1"/>
</dbReference>
<keyword evidence="1" id="KW-0808">Transferase</keyword>
<dbReference type="RefSeq" id="WP_351087467.1">
    <property type="nucleotide sequence ID" value="NZ_JBEOZG010000052.1"/>
</dbReference>